<comment type="caution">
    <text evidence="9">The sequence shown here is derived from an EMBL/GenBank/DDBJ whole genome shotgun (WGS) entry which is preliminary data.</text>
</comment>
<evidence type="ECO:0000256" key="6">
    <source>
        <dbReference type="RuleBase" id="RU000716"/>
    </source>
</evidence>
<keyword evidence="2 6" id="KW-0805">Transcription regulation</keyword>
<evidence type="ECO:0000259" key="8">
    <source>
        <dbReference type="Pfam" id="PF08281"/>
    </source>
</evidence>
<gene>
    <name evidence="9" type="ORF">IAC87_01570</name>
</gene>
<sequence length="181" mass="21523">MKILSDAYLMRLLSDGYQWPMPVLLKRYGNMVYRLVYRILQDSDEVDDIAQEVFVKVWMKAADYDEKYKLSTWIYHIAYNLSVDRLRELDRKAVFESEYGVFSDDSLDFEDPTVKDDFRKLLKIVLSKLTPSQRGVFCLSELEGLSYKEISYITGMTYDSIKSNLYLARKNIRNILQRRYK</sequence>
<evidence type="ECO:0000256" key="1">
    <source>
        <dbReference type="ARBA" id="ARBA00010641"/>
    </source>
</evidence>
<dbReference type="Proteomes" id="UP000823772">
    <property type="component" value="Unassembled WGS sequence"/>
</dbReference>
<dbReference type="SUPFAM" id="SSF88946">
    <property type="entry name" value="Sigma2 domain of RNA polymerase sigma factors"/>
    <property type="match status" value="1"/>
</dbReference>
<dbReference type="InterPro" id="IPR013324">
    <property type="entry name" value="RNA_pol_sigma_r3/r4-like"/>
</dbReference>
<dbReference type="InterPro" id="IPR013249">
    <property type="entry name" value="RNA_pol_sigma70_r4_t2"/>
</dbReference>
<organism evidence="9 10">
    <name type="scientific">Candidatus Merdivivens faecigallinarum</name>
    <dbReference type="NCBI Taxonomy" id="2840871"/>
    <lineage>
        <taxon>Bacteria</taxon>
        <taxon>Pseudomonadati</taxon>
        <taxon>Bacteroidota</taxon>
        <taxon>Bacteroidia</taxon>
        <taxon>Bacteroidales</taxon>
        <taxon>Muribaculaceae</taxon>
        <taxon>Muribaculaceae incertae sedis</taxon>
        <taxon>Candidatus Merdivivens</taxon>
    </lineage>
</organism>
<evidence type="ECO:0000256" key="3">
    <source>
        <dbReference type="ARBA" id="ARBA00023082"/>
    </source>
</evidence>
<dbReference type="InterPro" id="IPR014284">
    <property type="entry name" value="RNA_pol_sigma-70_dom"/>
</dbReference>
<feature type="domain" description="RNA polymerase sigma factor 70 region 4 type 2" evidence="8">
    <location>
        <begin position="126"/>
        <end position="171"/>
    </location>
</feature>
<evidence type="ECO:0000256" key="5">
    <source>
        <dbReference type="ARBA" id="ARBA00023163"/>
    </source>
</evidence>
<protein>
    <recommendedName>
        <fullName evidence="6">RNA polymerase sigma factor</fullName>
    </recommendedName>
</protein>
<evidence type="ECO:0000313" key="10">
    <source>
        <dbReference type="Proteomes" id="UP000823772"/>
    </source>
</evidence>
<dbReference type="EMBL" id="JADILY010000030">
    <property type="protein sequence ID" value="MBO8481218.1"/>
    <property type="molecule type" value="Genomic_DNA"/>
</dbReference>
<dbReference type="SUPFAM" id="SSF88659">
    <property type="entry name" value="Sigma3 and sigma4 domains of RNA polymerase sigma factors"/>
    <property type="match status" value="1"/>
</dbReference>
<dbReference type="InterPro" id="IPR036388">
    <property type="entry name" value="WH-like_DNA-bd_sf"/>
</dbReference>
<dbReference type="GO" id="GO:0003677">
    <property type="term" value="F:DNA binding"/>
    <property type="evidence" value="ECO:0007669"/>
    <property type="project" value="UniProtKB-KW"/>
</dbReference>
<reference evidence="9" key="1">
    <citation type="submission" date="2020-10" db="EMBL/GenBank/DDBJ databases">
        <authorList>
            <person name="Gilroy R."/>
        </authorList>
    </citation>
    <scope>NUCLEOTIDE SEQUENCE</scope>
    <source>
        <strain evidence="9">B3-2255</strain>
    </source>
</reference>
<dbReference type="PANTHER" id="PTHR43133:SF8">
    <property type="entry name" value="RNA POLYMERASE SIGMA FACTOR HI_1459-RELATED"/>
    <property type="match status" value="1"/>
</dbReference>
<dbReference type="InterPro" id="IPR013325">
    <property type="entry name" value="RNA_pol_sigma_r2"/>
</dbReference>
<evidence type="ECO:0000259" key="7">
    <source>
        <dbReference type="Pfam" id="PF04542"/>
    </source>
</evidence>
<dbReference type="AlphaFoldDB" id="A0A9D9NQ29"/>
<dbReference type="Pfam" id="PF04542">
    <property type="entry name" value="Sigma70_r2"/>
    <property type="match status" value="1"/>
</dbReference>
<dbReference type="Gene3D" id="1.10.1740.10">
    <property type="match status" value="1"/>
</dbReference>
<proteinExistence type="inferred from homology"/>
<dbReference type="InterPro" id="IPR039425">
    <property type="entry name" value="RNA_pol_sigma-70-like"/>
</dbReference>
<evidence type="ECO:0000256" key="2">
    <source>
        <dbReference type="ARBA" id="ARBA00023015"/>
    </source>
</evidence>
<dbReference type="NCBIfam" id="TIGR02937">
    <property type="entry name" value="sigma70-ECF"/>
    <property type="match status" value="1"/>
</dbReference>
<dbReference type="PANTHER" id="PTHR43133">
    <property type="entry name" value="RNA POLYMERASE ECF-TYPE SIGMA FACTO"/>
    <property type="match status" value="1"/>
</dbReference>
<dbReference type="InterPro" id="IPR000838">
    <property type="entry name" value="RNA_pol_sigma70_ECF_CS"/>
</dbReference>
<keyword evidence="5 6" id="KW-0804">Transcription</keyword>
<feature type="domain" description="RNA polymerase sigma-70 region 2" evidence="7">
    <location>
        <begin position="24"/>
        <end position="91"/>
    </location>
</feature>
<keyword evidence="4 6" id="KW-0238">DNA-binding</keyword>
<dbReference type="CDD" id="cd06171">
    <property type="entry name" value="Sigma70_r4"/>
    <property type="match status" value="1"/>
</dbReference>
<dbReference type="InterPro" id="IPR007627">
    <property type="entry name" value="RNA_pol_sigma70_r2"/>
</dbReference>
<name>A0A9D9NQ29_9BACT</name>
<reference evidence="9" key="2">
    <citation type="journal article" date="2021" name="PeerJ">
        <title>Extensive microbial diversity within the chicken gut microbiome revealed by metagenomics and culture.</title>
        <authorList>
            <person name="Gilroy R."/>
            <person name="Ravi A."/>
            <person name="Getino M."/>
            <person name="Pursley I."/>
            <person name="Horton D.L."/>
            <person name="Alikhan N.F."/>
            <person name="Baker D."/>
            <person name="Gharbi K."/>
            <person name="Hall N."/>
            <person name="Watson M."/>
            <person name="Adriaenssens E.M."/>
            <person name="Foster-Nyarko E."/>
            <person name="Jarju S."/>
            <person name="Secka A."/>
            <person name="Antonio M."/>
            <person name="Oren A."/>
            <person name="Chaudhuri R.R."/>
            <person name="La Ragione R."/>
            <person name="Hildebrand F."/>
            <person name="Pallen M.J."/>
        </authorList>
    </citation>
    <scope>NUCLEOTIDE SEQUENCE</scope>
    <source>
        <strain evidence="9">B3-2255</strain>
    </source>
</reference>
<accession>A0A9D9NQ29</accession>
<dbReference type="PROSITE" id="PS01063">
    <property type="entry name" value="SIGMA70_ECF"/>
    <property type="match status" value="1"/>
</dbReference>
<comment type="similarity">
    <text evidence="1 6">Belongs to the sigma-70 factor family. ECF subfamily.</text>
</comment>
<keyword evidence="3 6" id="KW-0731">Sigma factor</keyword>
<dbReference type="Gene3D" id="1.10.10.10">
    <property type="entry name" value="Winged helix-like DNA-binding domain superfamily/Winged helix DNA-binding domain"/>
    <property type="match status" value="1"/>
</dbReference>
<dbReference type="GO" id="GO:0016987">
    <property type="term" value="F:sigma factor activity"/>
    <property type="evidence" value="ECO:0007669"/>
    <property type="project" value="UniProtKB-KW"/>
</dbReference>
<dbReference type="Pfam" id="PF08281">
    <property type="entry name" value="Sigma70_r4_2"/>
    <property type="match status" value="1"/>
</dbReference>
<dbReference type="GO" id="GO:0006352">
    <property type="term" value="P:DNA-templated transcription initiation"/>
    <property type="evidence" value="ECO:0007669"/>
    <property type="project" value="InterPro"/>
</dbReference>
<evidence type="ECO:0000313" key="9">
    <source>
        <dbReference type="EMBL" id="MBO8481218.1"/>
    </source>
</evidence>
<evidence type="ECO:0000256" key="4">
    <source>
        <dbReference type="ARBA" id="ARBA00023125"/>
    </source>
</evidence>